<dbReference type="OrthoDB" id="9981847at2759"/>
<evidence type="ECO:0000259" key="2">
    <source>
        <dbReference type="Pfam" id="PF26157"/>
    </source>
</evidence>
<feature type="domain" description="Endo-beta-1,2-glucanase SGL" evidence="2">
    <location>
        <begin position="78"/>
        <end position="529"/>
    </location>
</feature>
<dbReference type="InterPro" id="IPR058773">
    <property type="entry name" value="SGL_GH162"/>
</dbReference>
<gene>
    <name evidence="3" type="ORF">AAL_01975</name>
</gene>
<sequence length="531" mass="59868">MKSSFLAQFCVALLTNATPTAASSLEDLTRIGPPKCRFASQWSQDDILKNPSAFEWDLLYWEGRFHQNDVAYNTANGMSYDGTQLNWTTGARTKKHPFSAASKEALQIMLYSHAVAGSKKAARFLTPDDLSKAPRFAASILKRKLQTYLRFNKTNPGFGGFLPWMMTSESQVSPTWDWVNRVPALDNGELFWAVYACIHALEQSRHDDGDASFKRLAKEWQTWLDYVKTTATQVFYRGNGRICAVTKIKNQTLPLADPQQSYACESADYLDDPYEGEVFAYFLHAFGGLDRREKKALWQAKRAKLVKVEYNEGGVGPITVEQGFWFSSHELWKVLELPYYDVALIRRLYHNAERARTCNSVVTRVPGLFASVNNSTNTTTDDIIGYISQAGIVPIASQKAQEHDVVTPYGAWPTILFDKAVGLVWWRNMVVARKMQNPYGSTESTRVDGKLVSALVTWDSKITTVVALLGGVSDFVRPKMIKDGIYKDFISIMQREYGRVFTNLKGEHIALCLPKERVPDAGLRDFTLCLS</sequence>
<evidence type="ECO:0000313" key="4">
    <source>
        <dbReference type="Proteomes" id="UP000078544"/>
    </source>
</evidence>
<dbReference type="CDD" id="cd24165">
    <property type="entry name" value="TfSGL-like"/>
    <property type="match status" value="1"/>
</dbReference>
<dbReference type="AlphaFoldDB" id="A0A168F2F7"/>
<feature type="chain" id="PRO_5007896663" description="Endo-beta-1,2-glucanase SGL domain-containing protein" evidence="1">
    <location>
        <begin position="23"/>
        <end position="531"/>
    </location>
</feature>
<protein>
    <recommendedName>
        <fullName evidence="2">Endo-beta-1,2-glucanase SGL domain-containing protein</fullName>
    </recommendedName>
</protein>
<reference evidence="3 4" key="1">
    <citation type="journal article" date="2016" name="Genome Biol. Evol.">
        <title>Divergent and convergent evolution of fungal pathogenicity.</title>
        <authorList>
            <person name="Shang Y."/>
            <person name="Xiao G."/>
            <person name="Zheng P."/>
            <person name="Cen K."/>
            <person name="Zhan S."/>
            <person name="Wang C."/>
        </authorList>
    </citation>
    <scope>NUCLEOTIDE SEQUENCE [LARGE SCALE GENOMIC DNA]</scope>
    <source>
        <strain evidence="3 4">RCEF 2490</strain>
    </source>
</reference>
<feature type="signal peptide" evidence="1">
    <location>
        <begin position="1"/>
        <end position="22"/>
    </location>
</feature>
<evidence type="ECO:0000313" key="3">
    <source>
        <dbReference type="EMBL" id="KZZ99403.1"/>
    </source>
</evidence>
<organism evidence="3 4">
    <name type="scientific">Moelleriella libera RCEF 2490</name>
    <dbReference type="NCBI Taxonomy" id="1081109"/>
    <lineage>
        <taxon>Eukaryota</taxon>
        <taxon>Fungi</taxon>
        <taxon>Dikarya</taxon>
        <taxon>Ascomycota</taxon>
        <taxon>Pezizomycotina</taxon>
        <taxon>Sordariomycetes</taxon>
        <taxon>Hypocreomycetidae</taxon>
        <taxon>Hypocreales</taxon>
        <taxon>Clavicipitaceae</taxon>
        <taxon>Moelleriella</taxon>
    </lineage>
</organism>
<keyword evidence="4" id="KW-1185">Reference proteome</keyword>
<evidence type="ECO:0000256" key="1">
    <source>
        <dbReference type="SAM" id="SignalP"/>
    </source>
</evidence>
<proteinExistence type="predicted"/>
<accession>A0A168F2F7</accession>
<comment type="caution">
    <text evidence="3">The sequence shown here is derived from an EMBL/GenBank/DDBJ whole genome shotgun (WGS) entry which is preliminary data.</text>
</comment>
<dbReference type="EMBL" id="AZGY01000003">
    <property type="protein sequence ID" value="KZZ99403.1"/>
    <property type="molecule type" value="Genomic_DNA"/>
</dbReference>
<dbReference type="Proteomes" id="UP000078544">
    <property type="component" value="Unassembled WGS sequence"/>
</dbReference>
<keyword evidence="1" id="KW-0732">Signal</keyword>
<dbReference type="Pfam" id="PF26157">
    <property type="entry name" value="SGL_GH162"/>
    <property type="match status" value="1"/>
</dbReference>
<name>A0A168F2F7_9HYPO</name>